<organism evidence="2 3">
    <name type="scientific">Pontibacter locisalis</name>
    <dbReference type="NCBI Taxonomy" id="1719035"/>
    <lineage>
        <taxon>Bacteria</taxon>
        <taxon>Pseudomonadati</taxon>
        <taxon>Bacteroidota</taxon>
        <taxon>Cytophagia</taxon>
        <taxon>Cytophagales</taxon>
        <taxon>Hymenobacteraceae</taxon>
        <taxon>Pontibacter</taxon>
    </lineage>
</organism>
<evidence type="ECO:0000313" key="3">
    <source>
        <dbReference type="Proteomes" id="UP001597544"/>
    </source>
</evidence>
<keyword evidence="1" id="KW-1133">Transmembrane helix</keyword>
<dbReference type="InterPro" id="IPR052036">
    <property type="entry name" value="Hydrolase/PRTase-associated"/>
</dbReference>
<dbReference type="SUPFAM" id="SSF159501">
    <property type="entry name" value="EreA/ChaN-like"/>
    <property type="match status" value="1"/>
</dbReference>
<evidence type="ECO:0000313" key="2">
    <source>
        <dbReference type="EMBL" id="MFD2514123.1"/>
    </source>
</evidence>
<comment type="caution">
    <text evidence="2">The sequence shown here is derived from an EMBL/GenBank/DDBJ whole genome shotgun (WGS) entry which is preliminary data.</text>
</comment>
<gene>
    <name evidence="2" type="ORF">ACFSRY_09620</name>
</gene>
<dbReference type="RefSeq" id="WP_377506045.1">
    <property type="nucleotide sequence ID" value="NZ_JBHULU010000012.1"/>
</dbReference>
<dbReference type="Proteomes" id="UP001597544">
    <property type="component" value="Unassembled WGS sequence"/>
</dbReference>
<name>A0ABW5IL17_9BACT</name>
<dbReference type="PANTHER" id="PTHR31299:SF0">
    <property type="entry name" value="ESTERASE, PUTATIVE (AFU_ORTHOLOGUE AFUA_1G05850)-RELATED"/>
    <property type="match status" value="1"/>
</dbReference>
<dbReference type="EC" id="3.1.1.-" evidence="2"/>
<dbReference type="InterPro" id="IPR007815">
    <property type="entry name" value="Emycin_Estase"/>
</dbReference>
<dbReference type="CDD" id="cd14728">
    <property type="entry name" value="Ere-like"/>
    <property type="match status" value="1"/>
</dbReference>
<dbReference type="GO" id="GO:0016787">
    <property type="term" value="F:hydrolase activity"/>
    <property type="evidence" value="ECO:0007669"/>
    <property type="project" value="UniProtKB-KW"/>
</dbReference>
<keyword evidence="1" id="KW-0472">Membrane</keyword>
<keyword evidence="1" id="KW-0812">Transmembrane</keyword>
<sequence>MSKLKKTVKWTLYVLLAALVAFFFERMWVLHLQREIAPQIAAHIAPLDFSGTSRDTAAFHESLYKIVDDKSILGFGEATHGTAEFERAFALITKKLIREKGFNVVVFAEMNFADTWALNHYVLQNLEGDEAGLHTPHAFLQEDRIQLIEWIRAYNSDKPPHEKVWFLGADVNTPNEAARNALLYCEENNITLPSETHQALTAVKEFPLYSVSQHTRQITPLEDILNKIQPLYRLIQQGNHQQDSLNLKQLWLYQSITNLNHALRSYYAASHSQDSFRDSTMYSNIKWVLKQRPEAKMLVYAHNVHIAKKVGYKDISPGIARLGWHLNQHHRDKYAVIGTEAWKGRYIYSEKEEVTTIAKKMGKIGTAIAKATNSPAGLLHLNATPALREFFNRSHTISMGIASPAPMYSRTEDLAEAFDGVFYIRESTPLQVRKLYGFNMELELDKERHRDLLQGNTLRISCTTSYSTLNTYQAKKGVELSINYLNEDQELIDYEATQLLPEEKLTKILSPPDGTAYIRLRFSGTKVKDFSLTDFTMNGVPVRHQDIILYGERYKRCSSKKFYQPESESIHISLLK</sequence>
<protein>
    <submittedName>
        <fullName evidence="2">Erythromycin esterase family protein</fullName>
        <ecNumber evidence="2">3.1.1.-</ecNumber>
    </submittedName>
</protein>
<keyword evidence="3" id="KW-1185">Reference proteome</keyword>
<dbReference type="PANTHER" id="PTHR31299">
    <property type="entry name" value="ESTERASE, PUTATIVE (AFU_ORTHOLOGUE AFUA_1G05850)-RELATED"/>
    <property type="match status" value="1"/>
</dbReference>
<dbReference type="EMBL" id="JBHULU010000012">
    <property type="protein sequence ID" value="MFD2514123.1"/>
    <property type="molecule type" value="Genomic_DNA"/>
</dbReference>
<accession>A0ABW5IL17</accession>
<dbReference type="Pfam" id="PF05139">
    <property type="entry name" value="Erythro_esteras"/>
    <property type="match status" value="1"/>
</dbReference>
<reference evidence="3" key="1">
    <citation type="journal article" date="2019" name="Int. J. Syst. Evol. Microbiol.">
        <title>The Global Catalogue of Microorganisms (GCM) 10K type strain sequencing project: providing services to taxonomists for standard genome sequencing and annotation.</title>
        <authorList>
            <consortium name="The Broad Institute Genomics Platform"/>
            <consortium name="The Broad Institute Genome Sequencing Center for Infectious Disease"/>
            <person name="Wu L."/>
            <person name="Ma J."/>
        </authorList>
    </citation>
    <scope>NUCLEOTIDE SEQUENCE [LARGE SCALE GENOMIC DNA]</scope>
    <source>
        <strain evidence="3">KCTC 42498</strain>
    </source>
</reference>
<keyword evidence="2" id="KW-0378">Hydrolase</keyword>
<dbReference type="Gene3D" id="1.20.1440.30">
    <property type="entry name" value="Biosynthetic Protein domain"/>
    <property type="match status" value="1"/>
</dbReference>
<proteinExistence type="predicted"/>
<feature type="transmembrane region" description="Helical" evidence="1">
    <location>
        <begin position="12"/>
        <end position="30"/>
    </location>
</feature>
<dbReference type="Gene3D" id="3.40.1660.10">
    <property type="entry name" value="EreA-like (biosynthetic domain)"/>
    <property type="match status" value="1"/>
</dbReference>
<dbReference type="Gene3D" id="3.30.1870.10">
    <property type="entry name" value="EreA-like, domain 2"/>
    <property type="match status" value="1"/>
</dbReference>
<evidence type="ECO:0000256" key="1">
    <source>
        <dbReference type="SAM" id="Phobius"/>
    </source>
</evidence>